<dbReference type="GO" id="GO:0006508">
    <property type="term" value="P:proteolysis"/>
    <property type="evidence" value="ECO:0007669"/>
    <property type="project" value="InterPro"/>
</dbReference>
<dbReference type="Pfam" id="PF14541">
    <property type="entry name" value="TAXi_C"/>
    <property type="match status" value="1"/>
</dbReference>
<protein>
    <recommendedName>
        <fullName evidence="2">Peptidase A1 domain-containing protein</fullName>
    </recommendedName>
</protein>
<dbReference type="Gene3D" id="2.40.70.10">
    <property type="entry name" value="Acid Proteases"/>
    <property type="match status" value="1"/>
</dbReference>
<dbReference type="AlphaFoldDB" id="A0A484KFD2"/>
<dbReference type="SUPFAM" id="SSF50630">
    <property type="entry name" value="Acid proteases"/>
    <property type="match status" value="1"/>
</dbReference>
<gene>
    <name evidence="3" type="ORF">CCAM_LOCUS2372</name>
</gene>
<dbReference type="GO" id="GO:0004190">
    <property type="term" value="F:aspartic-type endopeptidase activity"/>
    <property type="evidence" value="ECO:0007669"/>
    <property type="project" value="InterPro"/>
</dbReference>
<dbReference type="Proteomes" id="UP000595140">
    <property type="component" value="Unassembled WGS sequence"/>
</dbReference>
<name>A0A484KFD2_9ASTE</name>
<dbReference type="OrthoDB" id="771136at2759"/>
<feature type="domain" description="Peptidase A1" evidence="2">
    <location>
        <begin position="1"/>
        <end position="149"/>
    </location>
</feature>
<dbReference type="InterPro" id="IPR033121">
    <property type="entry name" value="PEPTIDASE_A1"/>
</dbReference>
<evidence type="ECO:0000313" key="3">
    <source>
        <dbReference type="EMBL" id="VFQ60596.1"/>
    </source>
</evidence>
<dbReference type="InterPro" id="IPR021109">
    <property type="entry name" value="Peptidase_aspartic_dom_sf"/>
</dbReference>
<evidence type="ECO:0000256" key="1">
    <source>
        <dbReference type="ARBA" id="ARBA00007447"/>
    </source>
</evidence>
<dbReference type="PANTHER" id="PTHR13683">
    <property type="entry name" value="ASPARTYL PROTEASES"/>
    <property type="match status" value="1"/>
</dbReference>
<reference evidence="3 4" key="1">
    <citation type="submission" date="2018-04" db="EMBL/GenBank/DDBJ databases">
        <authorList>
            <person name="Vogel A."/>
        </authorList>
    </citation>
    <scope>NUCLEOTIDE SEQUENCE [LARGE SCALE GENOMIC DNA]</scope>
</reference>
<dbReference type="PROSITE" id="PS51767">
    <property type="entry name" value="PEPTIDASE_A1"/>
    <property type="match status" value="1"/>
</dbReference>
<dbReference type="InterPro" id="IPR001461">
    <property type="entry name" value="Aspartic_peptidase_A1"/>
</dbReference>
<evidence type="ECO:0000259" key="2">
    <source>
        <dbReference type="PROSITE" id="PS51767"/>
    </source>
</evidence>
<comment type="similarity">
    <text evidence="1">Belongs to the peptidase A1 family.</text>
</comment>
<dbReference type="PANTHER" id="PTHR13683:SF768">
    <property type="entry name" value="EUKARYOTIC ASPARTYL PROTEASE FAMILY PROTEIN"/>
    <property type="match status" value="1"/>
</dbReference>
<keyword evidence="4" id="KW-1185">Reference proteome</keyword>
<proteinExistence type="inferred from homology"/>
<organism evidence="3 4">
    <name type="scientific">Cuscuta campestris</name>
    <dbReference type="NCBI Taxonomy" id="132261"/>
    <lineage>
        <taxon>Eukaryota</taxon>
        <taxon>Viridiplantae</taxon>
        <taxon>Streptophyta</taxon>
        <taxon>Embryophyta</taxon>
        <taxon>Tracheophyta</taxon>
        <taxon>Spermatophyta</taxon>
        <taxon>Magnoliopsida</taxon>
        <taxon>eudicotyledons</taxon>
        <taxon>Gunneridae</taxon>
        <taxon>Pentapetalae</taxon>
        <taxon>asterids</taxon>
        <taxon>lamiids</taxon>
        <taxon>Solanales</taxon>
        <taxon>Convolvulaceae</taxon>
        <taxon>Cuscuteae</taxon>
        <taxon>Cuscuta</taxon>
        <taxon>Cuscuta subgen. Grammica</taxon>
        <taxon>Cuscuta sect. Cleistogrammica</taxon>
    </lineage>
</organism>
<evidence type="ECO:0000313" key="4">
    <source>
        <dbReference type="Proteomes" id="UP000595140"/>
    </source>
</evidence>
<accession>A0A484KFD2</accession>
<dbReference type="EMBL" id="OOIL02000115">
    <property type="protein sequence ID" value="VFQ60596.1"/>
    <property type="molecule type" value="Genomic_DNA"/>
</dbReference>
<sequence>MKAIEVDGDPLDIPTDSFDIGSSRGTIVDSGTTLAYLPSTIYDSLKSKMMAKHSSLKMHTVEELFQCFYYYENIDDGFPDVSFIFQNSLHLTVHPRDYLFEVKDNEWCIGWQNSGLQSRDGAEITLLGACSLISTYRSIESYCLHWGLNS</sequence>
<dbReference type="InterPro" id="IPR032799">
    <property type="entry name" value="TAXi_C"/>
</dbReference>